<evidence type="ECO:0000313" key="4">
    <source>
        <dbReference type="Proteomes" id="UP001385951"/>
    </source>
</evidence>
<feature type="compositionally biased region" description="Basic and acidic residues" evidence="2">
    <location>
        <begin position="452"/>
        <end position="484"/>
    </location>
</feature>
<dbReference type="Proteomes" id="UP001385951">
    <property type="component" value="Unassembled WGS sequence"/>
</dbReference>
<comment type="caution">
    <text evidence="3">The sequence shown here is derived from an EMBL/GenBank/DDBJ whole genome shotgun (WGS) entry which is preliminary data.</text>
</comment>
<dbReference type="AlphaFoldDB" id="A0AAW0GTN6"/>
<evidence type="ECO:0000256" key="1">
    <source>
        <dbReference type="SAM" id="Coils"/>
    </source>
</evidence>
<gene>
    <name evidence="3" type="ORF">QCA50_004298</name>
</gene>
<reference evidence="3 4" key="1">
    <citation type="submission" date="2022-09" db="EMBL/GenBank/DDBJ databases">
        <authorList>
            <person name="Palmer J.M."/>
        </authorList>
    </citation>
    <scope>NUCLEOTIDE SEQUENCE [LARGE SCALE GENOMIC DNA]</scope>
    <source>
        <strain evidence="3 4">DSM 7382</strain>
    </source>
</reference>
<evidence type="ECO:0000313" key="3">
    <source>
        <dbReference type="EMBL" id="KAK7692665.1"/>
    </source>
</evidence>
<sequence>MAEVTSPTQRIIPGAPPPAPASKTQKKKRKTNKPKSAPESADGHVDIPDTTAAALTEEAPKAEDVKEGHVAPQLTVQASEVEPSTPLVDGQKPSPIAELISKRIKATNKKILRIQGYSTTPPEKLNEDQKRNIKTLPFLEAANKELEEVKKAIESHEAELSHESSLKQAEAAQAEEKRIQDALDAAELKHRNLTGDLFSFARLGSALRSGHSVPAWLNLTEAEVSALFFAVEALHGDDSDTKAGIIQGFYSSEGDLNGVAYSRLGEITQEFLNPPRVPTPEPVPEVETPTAPAELEIPVGGLPPSLGTSASLRFVVDDELEAEAEPQPALDQSAEWVHVAETEAETQLPPAEVEITETVAEVNINGHVAVEETIVAAAPAEVPPTASWADEDDAGLPSIDGLQAEFGTENKSQPPTSPPPHTNGQRFGNGHAHPENDGFTSTARGRGRGRGFRGDRGGYRGRGGERGGYRGGDRGGYRGGERGGRGFRGGEGFRGDDRERGGEGFRGGDRERGGYRGRGDWRGGDGEHRGRGRGRGRGHFENRGGAPPVAASS</sequence>
<proteinExistence type="predicted"/>
<feature type="compositionally biased region" description="Basic and acidic residues" evidence="2">
    <location>
        <begin position="58"/>
        <end position="69"/>
    </location>
</feature>
<feature type="coiled-coil region" evidence="1">
    <location>
        <begin position="139"/>
        <end position="189"/>
    </location>
</feature>
<feature type="compositionally biased region" description="Basic residues" evidence="2">
    <location>
        <begin position="24"/>
        <end position="33"/>
    </location>
</feature>
<protein>
    <submittedName>
        <fullName evidence="3">Uncharacterized protein</fullName>
    </submittedName>
</protein>
<keyword evidence="4" id="KW-1185">Reference proteome</keyword>
<feature type="compositionally biased region" description="Basic and acidic residues" evidence="2">
    <location>
        <begin position="491"/>
        <end position="529"/>
    </location>
</feature>
<evidence type="ECO:0000256" key="2">
    <source>
        <dbReference type="SAM" id="MobiDB-lite"/>
    </source>
</evidence>
<feature type="region of interest" description="Disordered" evidence="2">
    <location>
        <begin position="405"/>
        <end position="553"/>
    </location>
</feature>
<feature type="region of interest" description="Disordered" evidence="2">
    <location>
        <begin position="1"/>
        <end position="95"/>
    </location>
</feature>
<accession>A0AAW0GTN6</accession>
<organism evidence="3 4">
    <name type="scientific">Cerrena zonata</name>
    <dbReference type="NCBI Taxonomy" id="2478898"/>
    <lineage>
        <taxon>Eukaryota</taxon>
        <taxon>Fungi</taxon>
        <taxon>Dikarya</taxon>
        <taxon>Basidiomycota</taxon>
        <taxon>Agaricomycotina</taxon>
        <taxon>Agaricomycetes</taxon>
        <taxon>Polyporales</taxon>
        <taxon>Cerrenaceae</taxon>
        <taxon>Cerrena</taxon>
    </lineage>
</organism>
<name>A0AAW0GTN6_9APHY</name>
<dbReference type="EMBL" id="JASBNA010000004">
    <property type="protein sequence ID" value="KAK7692665.1"/>
    <property type="molecule type" value="Genomic_DNA"/>
</dbReference>
<keyword evidence="1" id="KW-0175">Coiled coil</keyword>